<sequence length="31" mass="3553">MECSLVTCMVLSAHHVYKRAARYYVVARSHA</sequence>
<protein>
    <submittedName>
        <fullName evidence="1">Uncharacterized protein</fullName>
    </submittedName>
</protein>
<evidence type="ECO:0000313" key="1">
    <source>
        <dbReference type="EMBL" id="KHG12700.1"/>
    </source>
</evidence>
<keyword evidence="2" id="KW-1185">Reference proteome</keyword>
<accession>A0A0B0NIM8</accession>
<proteinExistence type="predicted"/>
<evidence type="ECO:0000313" key="2">
    <source>
        <dbReference type="Proteomes" id="UP000032142"/>
    </source>
</evidence>
<dbReference type="Proteomes" id="UP000032142">
    <property type="component" value="Unassembled WGS sequence"/>
</dbReference>
<dbReference type="AlphaFoldDB" id="A0A0B0NIM8"/>
<gene>
    <name evidence="1" type="ORF">F383_18034</name>
</gene>
<dbReference type="EMBL" id="KN398144">
    <property type="protein sequence ID" value="KHG12700.1"/>
    <property type="molecule type" value="Genomic_DNA"/>
</dbReference>
<reference evidence="2" key="1">
    <citation type="submission" date="2014-09" db="EMBL/GenBank/DDBJ databases">
        <authorList>
            <person name="Mudge J."/>
            <person name="Ramaraj T."/>
            <person name="Lindquist I.E."/>
            <person name="Bharti A.K."/>
            <person name="Sundararajan A."/>
            <person name="Cameron C.T."/>
            <person name="Woodward J.E."/>
            <person name="May G.D."/>
            <person name="Brubaker C."/>
            <person name="Broadhvest J."/>
            <person name="Wilkins T.A."/>
        </authorList>
    </citation>
    <scope>NUCLEOTIDE SEQUENCE</scope>
    <source>
        <strain evidence="2">cv. AKA8401</strain>
    </source>
</reference>
<name>A0A0B0NIM8_GOSAR</name>
<organism evidence="1 2">
    <name type="scientific">Gossypium arboreum</name>
    <name type="common">Tree cotton</name>
    <name type="synonym">Gossypium nanking</name>
    <dbReference type="NCBI Taxonomy" id="29729"/>
    <lineage>
        <taxon>Eukaryota</taxon>
        <taxon>Viridiplantae</taxon>
        <taxon>Streptophyta</taxon>
        <taxon>Embryophyta</taxon>
        <taxon>Tracheophyta</taxon>
        <taxon>Spermatophyta</taxon>
        <taxon>Magnoliopsida</taxon>
        <taxon>eudicotyledons</taxon>
        <taxon>Gunneridae</taxon>
        <taxon>Pentapetalae</taxon>
        <taxon>rosids</taxon>
        <taxon>malvids</taxon>
        <taxon>Malvales</taxon>
        <taxon>Malvaceae</taxon>
        <taxon>Malvoideae</taxon>
        <taxon>Gossypium</taxon>
    </lineage>
</organism>